<evidence type="ECO:0000313" key="1">
    <source>
        <dbReference type="EMBL" id="GAA4449170.1"/>
    </source>
</evidence>
<name>A0ABP8MHC6_9BACT</name>
<reference evidence="2" key="1">
    <citation type="journal article" date="2019" name="Int. J. Syst. Evol. Microbiol.">
        <title>The Global Catalogue of Microorganisms (GCM) 10K type strain sequencing project: providing services to taxonomists for standard genome sequencing and annotation.</title>
        <authorList>
            <consortium name="The Broad Institute Genomics Platform"/>
            <consortium name="The Broad Institute Genome Sequencing Center for Infectious Disease"/>
            <person name="Wu L."/>
            <person name="Ma J."/>
        </authorList>
    </citation>
    <scope>NUCLEOTIDE SEQUENCE [LARGE SCALE GENOMIC DNA]</scope>
    <source>
        <strain evidence="2">JCM 17759</strain>
    </source>
</reference>
<comment type="caution">
    <text evidence="1">The sequence shown here is derived from an EMBL/GenBank/DDBJ whole genome shotgun (WGS) entry which is preliminary data.</text>
</comment>
<proteinExistence type="predicted"/>
<dbReference type="InterPro" id="IPR050238">
    <property type="entry name" value="DNA_Rep/Repair_Clamp_Loader"/>
</dbReference>
<sequence>MNWSNLIGHKQIEAWFANAIRKGRLTGSFLFVGQPGVGKRTTANLLAQTLLCERNNPEEMNPCGVCEGCVQVAAKTHPDVTRVGKPSDKSFIPLELLIGPPDARMQEGFCRDVRLRPMRGRRRVAIIEDADFLNEEGANCLLKTLEEPSSNAVILLIGTSEQRQLPTIRSRCRVIRFQSPSGENAVRLMRDVHAIEASDEQIADAVEVAGGDMHVAVRLLSGEADKLRDALRSQFGSKTPDPVALCRIINAHVEQSGKEASKRRAAMRDVFSFAVQHYRQQLRQAFDSRLATLHSLNRLDRSIRALREVDRSANQNTLIECYSADIAAATTGDRGEIG</sequence>
<keyword evidence="2" id="KW-1185">Reference proteome</keyword>
<protein>
    <submittedName>
        <fullName evidence="1">DNA polymerase III subunit delta</fullName>
    </submittedName>
</protein>
<dbReference type="RefSeq" id="WP_345320553.1">
    <property type="nucleotide sequence ID" value="NZ_BAABGA010000017.1"/>
</dbReference>
<dbReference type="PANTHER" id="PTHR11669:SF8">
    <property type="entry name" value="DNA POLYMERASE III SUBUNIT DELTA"/>
    <property type="match status" value="1"/>
</dbReference>
<dbReference type="Gene3D" id="3.40.50.300">
    <property type="entry name" value="P-loop containing nucleotide triphosphate hydrolases"/>
    <property type="match status" value="1"/>
</dbReference>
<dbReference type="InterPro" id="IPR027417">
    <property type="entry name" value="P-loop_NTPase"/>
</dbReference>
<organism evidence="1 2">
    <name type="scientific">Novipirellula rosea</name>
    <dbReference type="NCBI Taxonomy" id="1031540"/>
    <lineage>
        <taxon>Bacteria</taxon>
        <taxon>Pseudomonadati</taxon>
        <taxon>Planctomycetota</taxon>
        <taxon>Planctomycetia</taxon>
        <taxon>Pirellulales</taxon>
        <taxon>Pirellulaceae</taxon>
        <taxon>Novipirellula</taxon>
    </lineage>
</organism>
<dbReference type="Pfam" id="PF13177">
    <property type="entry name" value="DNA_pol3_delta2"/>
    <property type="match status" value="1"/>
</dbReference>
<dbReference type="EMBL" id="BAABGA010000017">
    <property type="protein sequence ID" value="GAA4449170.1"/>
    <property type="molecule type" value="Genomic_DNA"/>
</dbReference>
<accession>A0ABP8MHC6</accession>
<gene>
    <name evidence="1" type="ORF">GCM10023156_13350</name>
</gene>
<evidence type="ECO:0000313" key="2">
    <source>
        <dbReference type="Proteomes" id="UP001500840"/>
    </source>
</evidence>
<dbReference type="PANTHER" id="PTHR11669">
    <property type="entry name" value="REPLICATION FACTOR C / DNA POLYMERASE III GAMMA-TAU SUBUNIT"/>
    <property type="match status" value="1"/>
</dbReference>
<dbReference type="SUPFAM" id="SSF52540">
    <property type="entry name" value="P-loop containing nucleoside triphosphate hydrolases"/>
    <property type="match status" value="1"/>
</dbReference>
<dbReference type="Proteomes" id="UP001500840">
    <property type="component" value="Unassembled WGS sequence"/>
</dbReference>